<keyword evidence="9" id="KW-1185">Reference proteome</keyword>
<dbReference type="PROSITE" id="PS51257">
    <property type="entry name" value="PROKAR_LIPOPROTEIN"/>
    <property type="match status" value="1"/>
</dbReference>
<sequence length="207" mass="23590">MATTVRAAVCLCLWLFACQVRGSHIPQEMNRTIQSLLQHYKISNKERFDGKPVFPNEQLSGKMETKLVFMGGVLDSYEKLFGHMLKQLPTPSPQIAGSNAQPGSAITAASSDPSNAGSAAGRDVRSELKYILKKVQELKRHRYQEQEKLLQGLQTLRHIKMDDHIVQSKALWQLPQLYEEASSLPEIKMQRRRRRRRQTKAKGHQRG</sequence>
<proteinExistence type="inferred from homology"/>
<keyword evidence="3" id="KW-0202">Cytokine</keyword>
<evidence type="ECO:0000313" key="8">
    <source>
        <dbReference type="Ensembl" id="ENSACIP00000018615.1"/>
    </source>
</evidence>
<dbReference type="GO" id="GO:0005133">
    <property type="term" value="F:type II interferon receptor binding"/>
    <property type="evidence" value="ECO:0007669"/>
    <property type="project" value="InterPro"/>
</dbReference>
<evidence type="ECO:0000256" key="7">
    <source>
        <dbReference type="SAM" id="SignalP"/>
    </source>
</evidence>
<keyword evidence="4" id="KW-0964">Secreted</keyword>
<dbReference type="GO" id="GO:0006955">
    <property type="term" value="P:immune response"/>
    <property type="evidence" value="ECO:0007669"/>
    <property type="project" value="InterPro"/>
</dbReference>
<dbReference type="GeneTree" id="ENSGT00390000007831"/>
<dbReference type="Gene3D" id="1.20.1250.10">
    <property type="match status" value="1"/>
</dbReference>
<comment type="subcellular location">
    <subcellularLocation>
        <location evidence="1">Secreted</location>
    </subcellularLocation>
</comment>
<evidence type="ECO:0000256" key="4">
    <source>
        <dbReference type="ARBA" id="ARBA00022525"/>
    </source>
</evidence>
<dbReference type="AlphaFoldDB" id="A0A3Q0SE92"/>
<keyword evidence="5" id="KW-0325">Glycoprotein</keyword>
<dbReference type="GO" id="GO:0005615">
    <property type="term" value="C:extracellular space"/>
    <property type="evidence" value="ECO:0007669"/>
    <property type="project" value="UniProtKB-KW"/>
</dbReference>
<dbReference type="OMA" id="HRYHEQE"/>
<feature type="signal peptide" evidence="7">
    <location>
        <begin position="1"/>
        <end position="22"/>
    </location>
</feature>
<reference evidence="8" key="1">
    <citation type="submission" date="2025-08" db="UniProtKB">
        <authorList>
            <consortium name="Ensembl"/>
        </authorList>
    </citation>
    <scope>IDENTIFICATION</scope>
</reference>
<evidence type="ECO:0000256" key="5">
    <source>
        <dbReference type="ARBA" id="ARBA00023180"/>
    </source>
</evidence>
<dbReference type="Proteomes" id="UP000261340">
    <property type="component" value="Unplaced"/>
</dbReference>
<evidence type="ECO:0000313" key="9">
    <source>
        <dbReference type="Proteomes" id="UP000261340"/>
    </source>
</evidence>
<reference evidence="8" key="2">
    <citation type="submission" date="2025-09" db="UniProtKB">
        <authorList>
            <consortium name="Ensembl"/>
        </authorList>
    </citation>
    <scope>IDENTIFICATION</scope>
</reference>
<dbReference type="SUPFAM" id="SSF47266">
    <property type="entry name" value="4-helical cytokines"/>
    <property type="match status" value="1"/>
</dbReference>
<evidence type="ECO:0000256" key="6">
    <source>
        <dbReference type="SAM" id="MobiDB-lite"/>
    </source>
</evidence>
<dbReference type="Ensembl" id="ENSACIT00000019116.1">
    <property type="protein sequence ID" value="ENSACIP00000018615.1"/>
    <property type="gene ID" value="ENSACIG00000014517.1"/>
</dbReference>
<dbReference type="PANTHER" id="PTHR11419">
    <property type="entry name" value="INTERFERON GAMMA"/>
    <property type="match status" value="1"/>
</dbReference>
<dbReference type="InterPro" id="IPR009079">
    <property type="entry name" value="4_helix_cytokine-like_core"/>
</dbReference>
<feature type="region of interest" description="Disordered" evidence="6">
    <location>
        <begin position="183"/>
        <end position="207"/>
    </location>
</feature>
<dbReference type="InterPro" id="IPR002069">
    <property type="entry name" value="Interferon_gamma"/>
</dbReference>
<feature type="compositionally biased region" description="Basic residues" evidence="6">
    <location>
        <begin position="190"/>
        <end position="207"/>
    </location>
</feature>
<comment type="similarity">
    <text evidence="2">Belongs to the type II (or gamma) interferon family.</text>
</comment>
<feature type="compositionally biased region" description="Polar residues" evidence="6">
    <location>
        <begin position="93"/>
        <end position="117"/>
    </location>
</feature>
<organism evidence="8 9">
    <name type="scientific">Amphilophus citrinellus</name>
    <name type="common">Midas cichlid</name>
    <name type="synonym">Cichlasoma citrinellum</name>
    <dbReference type="NCBI Taxonomy" id="61819"/>
    <lineage>
        <taxon>Eukaryota</taxon>
        <taxon>Metazoa</taxon>
        <taxon>Chordata</taxon>
        <taxon>Craniata</taxon>
        <taxon>Vertebrata</taxon>
        <taxon>Euteleostomi</taxon>
        <taxon>Actinopterygii</taxon>
        <taxon>Neopterygii</taxon>
        <taxon>Teleostei</taxon>
        <taxon>Neoteleostei</taxon>
        <taxon>Acanthomorphata</taxon>
        <taxon>Ovalentaria</taxon>
        <taxon>Cichlomorphae</taxon>
        <taxon>Cichliformes</taxon>
        <taxon>Cichlidae</taxon>
        <taxon>New World cichlids</taxon>
        <taxon>Cichlasomatinae</taxon>
        <taxon>Heroini</taxon>
        <taxon>Amphilophus</taxon>
    </lineage>
</organism>
<protein>
    <recommendedName>
        <fullName evidence="10">Interferon gamma</fullName>
    </recommendedName>
</protein>
<evidence type="ECO:0000256" key="3">
    <source>
        <dbReference type="ARBA" id="ARBA00022514"/>
    </source>
</evidence>
<evidence type="ECO:0000256" key="2">
    <source>
        <dbReference type="ARBA" id="ARBA00007566"/>
    </source>
</evidence>
<evidence type="ECO:0008006" key="10">
    <source>
        <dbReference type="Google" id="ProtNLM"/>
    </source>
</evidence>
<name>A0A3Q0SE92_AMPCI</name>
<dbReference type="PANTHER" id="PTHR11419:SF0">
    <property type="entry name" value="INTERFERON GAMMA"/>
    <property type="match status" value="1"/>
</dbReference>
<feature type="region of interest" description="Disordered" evidence="6">
    <location>
        <begin position="92"/>
        <end position="122"/>
    </location>
</feature>
<dbReference type="GO" id="GO:0005125">
    <property type="term" value="F:cytokine activity"/>
    <property type="evidence" value="ECO:0007669"/>
    <property type="project" value="UniProtKB-KW"/>
</dbReference>
<keyword evidence="7" id="KW-0732">Signal</keyword>
<feature type="chain" id="PRO_5018731974" description="Interferon gamma" evidence="7">
    <location>
        <begin position="23"/>
        <end position="207"/>
    </location>
</feature>
<dbReference type="STRING" id="61819.ENSACIP00000018615"/>
<accession>A0A3Q0SE92</accession>
<evidence type="ECO:0000256" key="1">
    <source>
        <dbReference type="ARBA" id="ARBA00004613"/>
    </source>
</evidence>